<dbReference type="InterPro" id="IPR001610">
    <property type="entry name" value="PAC"/>
</dbReference>
<dbReference type="GO" id="GO:0006935">
    <property type="term" value="P:chemotaxis"/>
    <property type="evidence" value="ECO:0007669"/>
    <property type="project" value="UniProtKB-KW"/>
</dbReference>
<feature type="domain" description="Methyl-accepting transducer" evidence="5">
    <location>
        <begin position="427"/>
        <end position="656"/>
    </location>
</feature>
<accession>A0A073J0N9</accession>
<dbReference type="PROSITE" id="PS50111">
    <property type="entry name" value="CHEMOTAXIS_TRANSDUC_2"/>
    <property type="match status" value="1"/>
</dbReference>
<dbReference type="NCBIfam" id="TIGR00229">
    <property type="entry name" value="sensory_box"/>
    <property type="match status" value="3"/>
</dbReference>
<evidence type="ECO:0000256" key="1">
    <source>
        <dbReference type="ARBA" id="ARBA00004370"/>
    </source>
</evidence>
<evidence type="ECO:0000313" key="10">
    <source>
        <dbReference type="Proteomes" id="UP000027746"/>
    </source>
</evidence>
<dbReference type="InterPro" id="IPR013656">
    <property type="entry name" value="PAS_4"/>
</dbReference>
<dbReference type="InterPro" id="IPR004090">
    <property type="entry name" value="Chemotax_Me-accpt_rcpt"/>
</dbReference>
<dbReference type="InterPro" id="IPR051310">
    <property type="entry name" value="MCP_chemotaxis"/>
</dbReference>
<evidence type="ECO:0000259" key="5">
    <source>
        <dbReference type="PROSITE" id="PS50111"/>
    </source>
</evidence>
<feature type="domain" description="PAS" evidence="6">
    <location>
        <begin position="271"/>
        <end position="302"/>
    </location>
</feature>
<dbReference type="PROSITE" id="PS50113">
    <property type="entry name" value="PAC"/>
    <property type="match status" value="2"/>
</dbReference>
<dbReference type="PROSITE" id="PS50885">
    <property type="entry name" value="HAMP"/>
    <property type="match status" value="1"/>
</dbReference>
<dbReference type="AlphaFoldDB" id="A0A073J0N9"/>
<dbReference type="GeneID" id="68871018"/>
<dbReference type="InterPro" id="IPR003660">
    <property type="entry name" value="HAMP_dom"/>
</dbReference>
<keyword evidence="10" id="KW-1185">Reference proteome</keyword>
<dbReference type="PRINTS" id="PR00260">
    <property type="entry name" value="CHEMTRNSDUCR"/>
</dbReference>
<gene>
    <name evidence="9" type="ORF">SUH3_18040</name>
</gene>
<evidence type="ECO:0000256" key="4">
    <source>
        <dbReference type="PROSITE-ProRule" id="PRU00284"/>
    </source>
</evidence>
<comment type="subcellular location">
    <subcellularLocation>
        <location evidence="1">Membrane</location>
    </subcellularLocation>
</comment>
<dbReference type="GO" id="GO:0016020">
    <property type="term" value="C:membrane"/>
    <property type="evidence" value="ECO:0007669"/>
    <property type="project" value="UniProtKB-SubCell"/>
</dbReference>
<dbReference type="InterPro" id="IPR000700">
    <property type="entry name" value="PAS-assoc_C"/>
</dbReference>
<evidence type="ECO:0000313" key="9">
    <source>
        <dbReference type="EMBL" id="KEJ96163.1"/>
    </source>
</evidence>
<dbReference type="CDD" id="cd00130">
    <property type="entry name" value="PAS"/>
    <property type="match status" value="3"/>
</dbReference>
<dbReference type="SMART" id="SM00091">
    <property type="entry name" value="PAS"/>
    <property type="match status" value="3"/>
</dbReference>
<dbReference type="RefSeq" id="WP_051694222.1">
    <property type="nucleotide sequence ID" value="NZ_CP054599.1"/>
</dbReference>
<feature type="domain" description="HAMP" evidence="8">
    <location>
        <begin position="378"/>
        <end position="422"/>
    </location>
</feature>
<dbReference type="Pfam" id="PF00015">
    <property type="entry name" value="MCPsignal"/>
    <property type="match status" value="1"/>
</dbReference>
<dbReference type="InterPro" id="IPR000014">
    <property type="entry name" value="PAS"/>
</dbReference>
<keyword evidence="4" id="KW-0807">Transducer</keyword>
<feature type="domain" description="PAC" evidence="7">
    <location>
        <begin position="330"/>
        <end position="382"/>
    </location>
</feature>
<comment type="similarity">
    <text evidence="3">Belongs to the methyl-accepting chemotaxis (MCP) protein family.</text>
</comment>
<dbReference type="EMBL" id="JAMD01000004">
    <property type="protein sequence ID" value="KEJ96163.1"/>
    <property type="molecule type" value="Genomic_DNA"/>
</dbReference>
<feature type="domain" description="PAC" evidence="7">
    <location>
        <begin position="208"/>
        <end position="260"/>
    </location>
</feature>
<reference evidence="9 10" key="1">
    <citation type="submission" date="2014-01" db="EMBL/GenBank/DDBJ databases">
        <title>Sulfitobacter sp. H3 (MCCC 1A00686) Genome Sequencing.</title>
        <authorList>
            <person name="Lai Q."/>
            <person name="Hong Z."/>
        </authorList>
    </citation>
    <scope>NUCLEOTIDE SEQUENCE [LARGE SCALE GENOMIC DNA]</scope>
    <source>
        <strain evidence="9 10">H3</strain>
    </source>
</reference>
<dbReference type="Pfam" id="PF08448">
    <property type="entry name" value="PAS_4"/>
    <property type="match status" value="1"/>
</dbReference>
<dbReference type="CDD" id="cd11386">
    <property type="entry name" value="MCP_signal"/>
    <property type="match status" value="1"/>
</dbReference>
<dbReference type="GO" id="GO:0004888">
    <property type="term" value="F:transmembrane signaling receptor activity"/>
    <property type="evidence" value="ECO:0007669"/>
    <property type="project" value="InterPro"/>
</dbReference>
<dbReference type="Gene3D" id="3.30.450.20">
    <property type="entry name" value="PAS domain"/>
    <property type="match status" value="3"/>
</dbReference>
<comment type="caution">
    <text evidence="9">The sequence shown here is derived from an EMBL/GenBank/DDBJ whole genome shotgun (WGS) entry which is preliminary data.</text>
</comment>
<dbReference type="Pfam" id="PF08447">
    <property type="entry name" value="PAS_3"/>
    <property type="match status" value="2"/>
</dbReference>
<keyword evidence="2" id="KW-0145">Chemotaxis</keyword>
<sequence>MVWFKGKNPEMEILKREMQAFEASHVIARISSDRKIQSVNENFCTVLDVAPTDIIGKNYEQIVRQKDHNKPEFMEIWRSVEAGKTINQIVPRLNAQGEEIWFDSTYTPIMNADGTHGYTIVAAREITNMHLRRRDNRSQVDALKRSMAVIEFDLSGNILEANQLFLDAMGYTQEELIGKHHKIFMPPEEIGTSEYKGFWQRLSTGASETGQVKRISKSGKARWLQATYETLLDPEGRPFKVVKYAFDITVARDLEADANAMVDAIQKVQAVIEFDPRGQILNANEIFCQTMGYEAKEIVGKNHRMFVTNDHGHSPEYQSFWDDLRRGEAKDGSFERIGKDGSTVFIRASYNPIRNAAGEVVKIVKFAVNTTPYIRTADAMQAGLSSLAAGDLTVRLNDDLGEFDDIRVQFNNAVERLDSVMAGVLRQALEVTQEVASISSGMNDLSNRSERQAATLEESAAALEELTFSVKSATEMTNDTSHQVQQAKEQSERSSVVVGDAISAMNVIAESSQSISRITSVIDDIAFQTNLLALNAGVEAARAGEAGRGFAVVASEVRELAQRSSEAAREIAQLIEDSKRQVGRGVDLVGQAGEALHSIDTTVTEIRDSILHIASAAAEQSSGLHEMNSAVGDLDRAVQQNAAMAGESSSAVQVLQAGVDSMTRDVGYFRCTGATHDAAPAEQRMAS</sequence>
<dbReference type="SMART" id="SM00086">
    <property type="entry name" value="PAC"/>
    <property type="match status" value="3"/>
</dbReference>
<dbReference type="GO" id="GO:0007165">
    <property type="term" value="P:signal transduction"/>
    <property type="evidence" value="ECO:0007669"/>
    <property type="project" value="UniProtKB-KW"/>
</dbReference>
<dbReference type="SUPFAM" id="SSF55785">
    <property type="entry name" value="PYP-like sensor domain (PAS domain)"/>
    <property type="match status" value="3"/>
</dbReference>
<evidence type="ECO:0000259" key="7">
    <source>
        <dbReference type="PROSITE" id="PS50113"/>
    </source>
</evidence>
<proteinExistence type="inferred from homology"/>
<dbReference type="SUPFAM" id="SSF58104">
    <property type="entry name" value="Methyl-accepting chemotaxis protein (MCP) signaling domain"/>
    <property type="match status" value="1"/>
</dbReference>
<organism evidence="9 10">
    <name type="scientific">Pseudosulfitobacter pseudonitzschiae</name>
    <dbReference type="NCBI Taxonomy" id="1402135"/>
    <lineage>
        <taxon>Bacteria</taxon>
        <taxon>Pseudomonadati</taxon>
        <taxon>Pseudomonadota</taxon>
        <taxon>Alphaproteobacteria</taxon>
        <taxon>Rhodobacterales</taxon>
        <taxon>Roseobacteraceae</taxon>
        <taxon>Pseudosulfitobacter</taxon>
    </lineage>
</organism>
<dbReference type="Gene3D" id="1.10.287.950">
    <property type="entry name" value="Methyl-accepting chemotaxis protein"/>
    <property type="match status" value="1"/>
</dbReference>
<dbReference type="FunFam" id="1.10.287.950:FF:000001">
    <property type="entry name" value="Methyl-accepting chemotaxis sensory transducer"/>
    <property type="match status" value="1"/>
</dbReference>
<evidence type="ECO:0000256" key="2">
    <source>
        <dbReference type="ARBA" id="ARBA00022500"/>
    </source>
</evidence>
<dbReference type="Proteomes" id="UP000027746">
    <property type="component" value="Unassembled WGS sequence"/>
</dbReference>
<dbReference type="InterPro" id="IPR004089">
    <property type="entry name" value="MCPsignal_dom"/>
</dbReference>
<name>A0A073J0N9_9RHOB</name>
<protein>
    <submittedName>
        <fullName evidence="9">Chemotaxis protein</fullName>
    </submittedName>
</protein>
<evidence type="ECO:0000256" key="3">
    <source>
        <dbReference type="ARBA" id="ARBA00029447"/>
    </source>
</evidence>
<evidence type="ECO:0000259" key="6">
    <source>
        <dbReference type="PROSITE" id="PS50112"/>
    </source>
</evidence>
<dbReference type="PANTHER" id="PTHR43531">
    <property type="entry name" value="PROTEIN ICFG"/>
    <property type="match status" value="1"/>
</dbReference>
<feature type="domain" description="PAS" evidence="6">
    <location>
        <begin position="149"/>
        <end position="186"/>
    </location>
</feature>
<dbReference type="InterPro" id="IPR035965">
    <property type="entry name" value="PAS-like_dom_sf"/>
</dbReference>
<dbReference type="SMART" id="SM00283">
    <property type="entry name" value="MA"/>
    <property type="match status" value="1"/>
</dbReference>
<evidence type="ECO:0000259" key="8">
    <source>
        <dbReference type="PROSITE" id="PS50885"/>
    </source>
</evidence>
<dbReference type="PANTHER" id="PTHR43531:SF11">
    <property type="entry name" value="METHYL-ACCEPTING CHEMOTAXIS PROTEIN 3"/>
    <property type="match status" value="1"/>
</dbReference>
<dbReference type="PROSITE" id="PS50112">
    <property type="entry name" value="PAS"/>
    <property type="match status" value="2"/>
</dbReference>
<dbReference type="InterPro" id="IPR013655">
    <property type="entry name" value="PAS_fold_3"/>
</dbReference>